<protein>
    <submittedName>
        <fullName evidence="3">Uncharacterized protein</fullName>
    </submittedName>
</protein>
<dbReference type="RefSeq" id="XP_008077525.1">
    <property type="nucleotide sequence ID" value="XM_008079334.1"/>
</dbReference>
<dbReference type="OMA" id="EWILGAG"/>
<proteinExistence type="predicted"/>
<dbReference type="Proteomes" id="UP000016922">
    <property type="component" value="Unassembled WGS sequence"/>
</dbReference>
<feature type="compositionally biased region" description="Low complexity" evidence="1">
    <location>
        <begin position="206"/>
        <end position="232"/>
    </location>
</feature>
<evidence type="ECO:0000313" key="4">
    <source>
        <dbReference type="Proteomes" id="UP000016922"/>
    </source>
</evidence>
<feature type="compositionally biased region" description="Basic and acidic residues" evidence="1">
    <location>
        <begin position="189"/>
        <end position="201"/>
    </location>
</feature>
<dbReference type="GeneID" id="19470187"/>
<accession>S3DU20</accession>
<dbReference type="EMBL" id="KE145354">
    <property type="protein sequence ID" value="EPE35446.1"/>
    <property type="molecule type" value="Genomic_DNA"/>
</dbReference>
<dbReference type="HOGENOM" id="CLU_030774_1_0_1"/>
<evidence type="ECO:0000313" key="3">
    <source>
        <dbReference type="EMBL" id="EPE35446.1"/>
    </source>
</evidence>
<dbReference type="eggNOG" id="ENOG502S6ST">
    <property type="taxonomic scope" value="Eukaryota"/>
</dbReference>
<keyword evidence="2" id="KW-1133">Transmembrane helix</keyword>
<feature type="compositionally biased region" description="Polar residues" evidence="1">
    <location>
        <begin position="235"/>
        <end position="261"/>
    </location>
</feature>
<feature type="transmembrane region" description="Helical" evidence="2">
    <location>
        <begin position="129"/>
        <end position="154"/>
    </location>
</feature>
<sequence>MRRSQGLSLALGGLAVSSSGAMLTFDIIFAATLPHTAPLTTSRIAAIVASSLSGFDVAVLLLLIGRQIRYRNGGHIQDFGHGRRHTYIVAGIAGTVAVLSAVASAILFATTKIQIANMSPMSVISSQNLVTGGFIIWAAFLLFQAIFVISIIIVQKRGCEQLTQPFGDEPDREAFPEMEEANNAEKRALENDNAHRGDSSIEFRTPPSSSGRSRAGSDNISSLRSSLSQVVRPISSKTKLIQTSHKSPHRPTSTSSSQRGTSMDDGFDSWDTSTVDAHSRHAVESVSPVGQQRFLETIPASPTGSRSPSPGFPLDLVPPKTRTRSCSNSPANTPATSPKDRERFQKSRTVSPTESMNEAHIHPLFRTVSPTPPPSATPSTIITAAPNAGQLIADRQSIRSIHRMRSGSLPSSPLGHSPSLDSIRCTMEKEELERFEPGGERTLTPPIPDFVLNGGPRNSLAGYNSRKRSLVGINKMGEVRES</sequence>
<keyword evidence="2" id="KW-0472">Membrane</keyword>
<evidence type="ECO:0000256" key="1">
    <source>
        <dbReference type="SAM" id="MobiDB-lite"/>
    </source>
</evidence>
<dbReference type="STRING" id="1116229.S3DU20"/>
<name>S3DU20_GLAL2</name>
<keyword evidence="4" id="KW-1185">Reference proteome</keyword>
<feature type="region of interest" description="Disordered" evidence="1">
    <location>
        <begin position="189"/>
        <end position="360"/>
    </location>
</feature>
<feature type="transmembrane region" description="Helical" evidence="2">
    <location>
        <begin position="86"/>
        <end position="109"/>
    </location>
</feature>
<gene>
    <name evidence="3" type="ORF">GLAREA_11145</name>
</gene>
<dbReference type="AlphaFoldDB" id="S3DU20"/>
<feature type="compositionally biased region" description="Polar residues" evidence="1">
    <location>
        <begin position="324"/>
        <end position="336"/>
    </location>
</feature>
<organism evidence="3 4">
    <name type="scientific">Glarea lozoyensis (strain ATCC 20868 / MF5171)</name>
    <dbReference type="NCBI Taxonomy" id="1116229"/>
    <lineage>
        <taxon>Eukaryota</taxon>
        <taxon>Fungi</taxon>
        <taxon>Dikarya</taxon>
        <taxon>Ascomycota</taxon>
        <taxon>Pezizomycotina</taxon>
        <taxon>Leotiomycetes</taxon>
        <taxon>Helotiales</taxon>
        <taxon>Helotiaceae</taxon>
        <taxon>Glarea</taxon>
    </lineage>
</organism>
<dbReference type="OrthoDB" id="5431149at2759"/>
<dbReference type="KEGG" id="glz:GLAREA_11145"/>
<feature type="region of interest" description="Disordered" evidence="1">
    <location>
        <begin position="434"/>
        <end position="454"/>
    </location>
</feature>
<keyword evidence="2" id="KW-0812">Transmembrane</keyword>
<feature type="transmembrane region" description="Helical" evidence="2">
    <location>
        <begin position="44"/>
        <end position="65"/>
    </location>
</feature>
<evidence type="ECO:0000256" key="2">
    <source>
        <dbReference type="SAM" id="Phobius"/>
    </source>
</evidence>
<reference evidence="3 4" key="1">
    <citation type="journal article" date="2013" name="BMC Genomics">
        <title>Genomics-driven discovery of the pneumocandin biosynthetic gene cluster in the fungus Glarea lozoyensis.</title>
        <authorList>
            <person name="Chen L."/>
            <person name="Yue Q."/>
            <person name="Zhang X."/>
            <person name="Xiang M."/>
            <person name="Wang C."/>
            <person name="Li S."/>
            <person name="Che Y."/>
            <person name="Ortiz-Lopez F.J."/>
            <person name="Bills G.F."/>
            <person name="Liu X."/>
            <person name="An Z."/>
        </authorList>
    </citation>
    <scope>NUCLEOTIDE SEQUENCE [LARGE SCALE GENOMIC DNA]</scope>
    <source>
        <strain evidence="4">ATCC 20868 / MF5171</strain>
    </source>
</reference>
<feature type="compositionally biased region" description="Polar residues" evidence="1">
    <location>
        <begin position="347"/>
        <end position="356"/>
    </location>
</feature>